<reference evidence="2 3" key="1">
    <citation type="submission" date="2018-06" db="EMBL/GenBank/DDBJ databases">
        <title>The Genome of Cuscuta australis (Dodder) Provides Insight into the Evolution of Plant Parasitism.</title>
        <authorList>
            <person name="Liu H."/>
        </authorList>
    </citation>
    <scope>NUCLEOTIDE SEQUENCE [LARGE SCALE GENOMIC DNA]</scope>
    <source>
        <strain evidence="3">cv. Yunnan</strain>
        <tissue evidence="2">Vines</tissue>
    </source>
</reference>
<feature type="coiled-coil region" evidence="1">
    <location>
        <begin position="16"/>
        <end position="92"/>
    </location>
</feature>
<gene>
    <name evidence="2" type="ORF">DM860_000275</name>
</gene>
<proteinExistence type="predicted"/>
<comment type="caution">
    <text evidence="2">The sequence shown here is derived from an EMBL/GenBank/DDBJ whole genome shotgun (WGS) entry which is preliminary data.</text>
</comment>
<dbReference type="Proteomes" id="UP000249390">
    <property type="component" value="Unassembled WGS sequence"/>
</dbReference>
<keyword evidence="1" id="KW-0175">Coiled coil</keyword>
<dbReference type="EMBL" id="NQVE01000215">
    <property type="protein sequence ID" value="RAL37581.1"/>
    <property type="molecule type" value="Genomic_DNA"/>
</dbReference>
<sequence>MRRPTKSSIRDLVKTGEGIRTRLKDLNNKEKELEAQLKAIKRNSRRLEEEREEVSKETMILRSLAKEQASRVEAKEAEVERANRTLEHSLKSKWIATRHLFA</sequence>
<accession>A0A328CZ31</accession>
<keyword evidence="3" id="KW-1185">Reference proteome</keyword>
<dbReference type="AlphaFoldDB" id="A0A328CZ31"/>
<protein>
    <submittedName>
        <fullName evidence="2">Uncharacterized protein</fullName>
    </submittedName>
</protein>
<organism evidence="2 3">
    <name type="scientific">Cuscuta australis</name>
    <dbReference type="NCBI Taxonomy" id="267555"/>
    <lineage>
        <taxon>Eukaryota</taxon>
        <taxon>Viridiplantae</taxon>
        <taxon>Streptophyta</taxon>
        <taxon>Embryophyta</taxon>
        <taxon>Tracheophyta</taxon>
        <taxon>Spermatophyta</taxon>
        <taxon>Magnoliopsida</taxon>
        <taxon>eudicotyledons</taxon>
        <taxon>Gunneridae</taxon>
        <taxon>Pentapetalae</taxon>
        <taxon>asterids</taxon>
        <taxon>lamiids</taxon>
        <taxon>Solanales</taxon>
        <taxon>Convolvulaceae</taxon>
        <taxon>Cuscuteae</taxon>
        <taxon>Cuscuta</taxon>
        <taxon>Cuscuta subgen. Grammica</taxon>
        <taxon>Cuscuta sect. Cleistogrammica</taxon>
    </lineage>
</organism>
<evidence type="ECO:0000256" key="1">
    <source>
        <dbReference type="SAM" id="Coils"/>
    </source>
</evidence>
<evidence type="ECO:0000313" key="3">
    <source>
        <dbReference type="Proteomes" id="UP000249390"/>
    </source>
</evidence>
<evidence type="ECO:0000313" key="2">
    <source>
        <dbReference type="EMBL" id="RAL37581.1"/>
    </source>
</evidence>
<name>A0A328CZ31_9ASTE</name>